<dbReference type="Proteomes" id="UP000269396">
    <property type="component" value="Unassembled WGS sequence"/>
</dbReference>
<reference evidence="1 2" key="1">
    <citation type="submission" date="2018-11" db="EMBL/GenBank/DDBJ databases">
        <authorList>
            <consortium name="Pathogen Informatics"/>
        </authorList>
    </citation>
    <scope>NUCLEOTIDE SEQUENCE [LARGE SCALE GENOMIC DNA]</scope>
    <source>
        <strain>Denwood</strain>
        <strain evidence="2">Zambia</strain>
    </source>
</reference>
<sequence>MIAASMNPRQTVFHTIHQSLKISPVVQYSPFQKHARIVAVTAHETENKSSSTLNAAAPNGSHHSATEVSDESNYRDSFLPENMSDASNDGQKHNTSLIDADYLDDPLSTNEIPNKFDHNISEESNFNYLISSVAQPHHLVTFSRLSVQ</sequence>
<proteinExistence type="predicted"/>
<dbReference type="EMBL" id="UZAL01011316">
    <property type="protein sequence ID" value="VDP05061.1"/>
    <property type="molecule type" value="Genomic_DNA"/>
</dbReference>
<organism evidence="1 2">
    <name type="scientific">Schistosoma mattheei</name>
    <dbReference type="NCBI Taxonomy" id="31246"/>
    <lineage>
        <taxon>Eukaryota</taxon>
        <taxon>Metazoa</taxon>
        <taxon>Spiralia</taxon>
        <taxon>Lophotrochozoa</taxon>
        <taxon>Platyhelminthes</taxon>
        <taxon>Trematoda</taxon>
        <taxon>Digenea</taxon>
        <taxon>Strigeidida</taxon>
        <taxon>Schistosomatoidea</taxon>
        <taxon>Schistosomatidae</taxon>
        <taxon>Schistosoma</taxon>
    </lineage>
</organism>
<accession>A0A183NQA5</accession>
<evidence type="ECO:0000313" key="2">
    <source>
        <dbReference type="Proteomes" id="UP000269396"/>
    </source>
</evidence>
<keyword evidence="2" id="KW-1185">Reference proteome</keyword>
<gene>
    <name evidence="1" type="ORF">SMTD_LOCUS4293</name>
</gene>
<dbReference type="AlphaFoldDB" id="A0A183NQA5"/>
<name>A0A183NQA5_9TREM</name>
<protein>
    <submittedName>
        <fullName evidence="1">Uncharacterized protein</fullName>
    </submittedName>
</protein>
<evidence type="ECO:0000313" key="1">
    <source>
        <dbReference type="EMBL" id="VDP05061.1"/>
    </source>
</evidence>